<sequence>MNEVKVAYLNLGYKKLSEQNRKELIVIQLWLISKSRGEFLEQTICFCLNFLARL</sequence>
<organism evidence="1 2">
    <name type="scientific">Persicobacter diffluens</name>
    <dbReference type="NCBI Taxonomy" id="981"/>
    <lineage>
        <taxon>Bacteria</taxon>
        <taxon>Pseudomonadati</taxon>
        <taxon>Bacteroidota</taxon>
        <taxon>Cytophagia</taxon>
        <taxon>Cytophagales</taxon>
        <taxon>Persicobacteraceae</taxon>
        <taxon>Persicobacter</taxon>
    </lineage>
</organism>
<protein>
    <submittedName>
        <fullName evidence="1">Uncharacterized protein</fullName>
    </submittedName>
</protein>
<evidence type="ECO:0000313" key="2">
    <source>
        <dbReference type="Proteomes" id="UP001310022"/>
    </source>
</evidence>
<dbReference type="AlphaFoldDB" id="A0AAN4W387"/>
<name>A0AAN4W387_9BACT</name>
<evidence type="ECO:0000313" key="1">
    <source>
        <dbReference type="EMBL" id="GJM63720.1"/>
    </source>
</evidence>
<keyword evidence="2" id="KW-1185">Reference proteome</keyword>
<dbReference type="EMBL" id="BQKE01000003">
    <property type="protein sequence ID" value="GJM63720.1"/>
    <property type="molecule type" value="Genomic_DNA"/>
</dbReference>
<reference evidence="1 2" key="1">
    <citation type="submission" date="2021-12" db="EMBL/GenBank/DDBJ databases">
        <title>Genome sequencing of bacteria with rrn-lacking chromosome and rrn-plasmid.</title>
        <authorList>
            <person name="Anda M."/>
            <person name="Iwasaki W."/>
        </authorList>
    </citation>
    <scope>NUCLEOTIDE SEQUENCE [LARGE SCALE GENOMIC DNA]</scope>
    <source>
        <strain evidence="1 2">NBRC 15940</strain>
    </source>
</reference>
<gene>
    <name evidence="1" type="ORF">PEDI_42720</name>
</gene>
<comment type="caution">
    <text evidence="1">The sequence shown here is derived from an EMBL/GenBank/DDBJ whole genome shotgun (WGS) entry which is preliminary data.</text>
</comment>
<dbReference type="Proteomes" id="UP001310022">
    <property type="component" value="Unassembled WGS sequence"/>
</dbReference>
<accession>A0AAN4W387</accession>
<proteinExistence type="predicted"/>